<dbReference type="AlphaFoldDB" id="A0AAV7LK84"/>
<reference evidence="1" key="1">
    <citation type="journal article" date="2022" name="bioRxiv">
        <title>Sequencing and chromosome-scale assembly of the giantPleurodeles waltlgenome.</title>
        <authorList>
            <person name="Brown T."/>
            <person name="Elewa A."/>
            <person name="Iarovenko S."/>
            <person name="Subramanian E."/>
            <person name="Araus A.J."/>
            <person name="Petzold A."/>
            <person name="Susuki M."/>
            <person name="Suzuki K.-i.T."/>
            <person name="Hayashi T."/>
            <person name="Toyoda A."/>
            <person name="Oliveira C."/>
            <person name="Osipova E."/>
            <person name="Leigh N.D."/>
            <person name="Simon A."/>
            <person name="Yun M.H."/>
        </authorList>
    </citation>
    <scope>NUCLEOTIDE SEQUENCE</scope>
    <source>
        <strain evidence="1">20211129_DDA</strain>
        <tissue evidence="1">Liver</tissue>
    </source>
</reference>
<sequence>MDLLCSLPEATRVSRRQIHKRKEVRSCCDRDRDSEAREATQLLWAWGGPRWVIRLREKGTAELGGPLPAPRACLLSEPLFRAGSHILSFE</sequence>
<evidence type="ECO:0000313" key="2">
    <source>
        <dbReference type="Proteomes" id="UP001066276"/>
    </source>
</evidence>
<accession>A0AAV7LK84</accession>
<dbReference type="EMBL" id="JANPWB010000015">
    <property type="protein sequence ID" value="KAJ1092041.1"/>
    <property type="molecule type" value="Genomic_DNA"/>
</dbReference>
<name>A0AAV7LK84_PLEWA</name>
<evidence type="ECO:0000313" key="1">
    <source>
        <dbReference type="EMBL" id="KAJ1092041.1"/>
    </source>
</evidence>
<organism evidence="1 2">
    <name type="scientific">Pleurodeles waltl</name>
    <name type="common">Iberian ribbed newt</name>
    <dbReference type="NCBI Taxonomy" id="8319"/>
    <lineage>
        <taxon>Eukaryota</taxon>
        <taxon>Metazoa</taxon>
        <taxon>Chordata</taxon>
        <taxon>Craniata</taxon>
        <taxon>Vertebrata</taxon>
        <taxon>Euteleostomi</taxon>
        <taxon>Amphibia</taxon>
        <taxon>Batrachia</taxon>
        <taxon>Caudata</taxon>
        <taxon>Salamandroidea</taxon>
        <taxon>Salamandridae</taxon>
        <taxon>Pleurodelinae</taxon>
        <taxon>Pleurodeles</taxon>
    </lineage>
</organism>
<dbReference type="Proteomes" id="UP001066276">
    <property type="component" value="Chromosome 11"/>
</dbReference>
<comment type="caution">
    <text evidence="1">The sequence shown here is derived from an EMBL/GenBank/DDBJ whole genome shotgun (WGS) entry which is preliminary data.</text>
</comment>
<protein>
    <submittedName>
        <fullName evidence="1">Uncharacterized protein</fullName>
    </submittedName>
</protein>
<proteinExistence type="predicted"/>
<keyword evidence="2" id="KW-1185">Reference proteome</keyword>
<gene>
    <name evidence="1" type="ORF">NDU88_005155</name>
</gene>